<dbReference type="Proteomes" id="UP000233769">
    <property type="component" value="Chromosome tk0001"/>
</dbReference>
<sequence>MSIEAISWVIKQDIPDGVAKLVAMVLADYADRHTGEAHPKIKQLAQACSQSERSVQRKLRVLQDLDVITIQNGHCPKSGRQRANSYILHLPDVDVPGRNERSVRG</sequence>
<protein>
    <recommendedName>
        <fullName evidence="3">Helix-turn-helix domain-containing protein</fullName>
    </recommendedName>
</protein>
<dbReference type="AlphaFoldDB" id="A0A2N9AR26"/>
<organism evidence="1 2">
    <name type="scientific">Methylorubrum extorquens</name>
    <name type="common">Methylobacterium dichloromethanicum</name>
    <name type="synonym">Methylobacterium extorquens</name>
    <dbReference type="NCBI Taxonomy" id="408"/>
    <lineage>
        <taxon>Bacteria</taxon>
        <taxon>Pseudomonadati</taxon>
        <taxon>Pseudomonadota</taxon>
        <taxon>Alphaproteobacteria</taxon>
        <taxon>Hyphomicrobiales</taxon>
        <taxon>Methylobacteriaceae</taxon>
        <taxon>Methylorubrum</taxon>
    </lineage>
</organism>
<name>A0A2N9AR26_METEX</name>
<dbReference type="Gene3D" id="1.10.10.10">
    <property type="entry name" value="Winged helix-like DNA-binding domain superfamily/Winged helix DNA-binding domain"/>
    <property type="match status" value="1"/>
</dbReference>
<accession>A0A2N9AR26</accession>
<dbReference type="InterPro" id="IPR036388">
    <property type="entry name" value="WH-like_DNA-bd_sf"/>
</dbReference>
<gene>
    <name evidence="1" type="ORF">TK0001_3215</name>
</gene>
<evidence type="ECO:0000313" key="2">
    <source>
        <dbReference type="Proteomes" id="UP000233769"/>
    </source>
</evidence>
<dbReference type="Pfam" id="PF13730">
    <property type="entry name" value="HTH_36"/>
    <property type="match status" value="1"/>
</dbReference>
<reference evidence="2" key="1">
    <citation type="submission" date="2017-10" db="EMBL/GenBank/DDBJ databases">
        <authorList>
            <person name="Regsiter A."/>
            <person name="William W."/>
        </authorList>
    </citation>
    <scope>NUCLEOTIDE SEQUENCE [LARGE SCALE GENOMIC DNA]</scope>
</reference>
<evidence type="ECO:0008006" key="3">
    <source>
        <dbReference type="Google" id="ProtNLM"/>
    </source>
</evidence>
<evidence type="ECO:0000313" key="1">
    <source>
        <dbReference type="EMBL" id="SOR29817.1"/>
    </source>
</evidence>
<proteinExistence type="predicted"/>
<dbReference type="EMBL" id="LT962688">
    <property type="protein sequence ID" value="SOR29817.1"/>
    <property type="molecule type" value="Genomic_DNA"/>
</dbReference>